<organism evidence="2 3">
    <name type="scientific">Mycobacterium phage Konstantine</name>
    <dbReference type="NCBI Taxonomy" id="563121"/>
    <lineage>
        <taxon>Viruses</taxon>
        <taxon>Duplodnaviria</taxon>
        <taxon>Heunggongvirae</taxon>
        <taxon>Uroviricota</taxon>
        <taxon>Caudoviricetes</taxon>
        <taxon>Konstantinevirus</taxon>
        <taxon>Konstantinevirus konstantine</taxon>
    </lineage>
</organism>
<dbReference type="KEGG" id="vg:6940704"/>
<dbReference type="RefSeq" id="YP_002242059.1">
    <property type="nucleotide sequence ID" value="NC_011292.1"/>
</dbReference>
<reference evidence="2 3" key="1">
    <citation type="submission" date="2008-09" db="EMBL/GenBank/DDBJ databases">
        <authorList>
            <person name="Tantoco A.T."/>
            <person name="Edgar R.H."/>
            <person name="Ko C."/>
            <person name="Chambers R.A."/>
            <person name="Jacobs-Sera D."/>
            <person name="Hendrix R.W."/>
            <person name="Hatfull G.F."/>
        </authorList>
    </citation>
    <scope>NUCLEOTIDE SEQUENCE [LARGE SCALE GENOMIC DNA]</scope>
</reference>
<evidence type="ECO:0000313" key="3">
    <source>
        <dbReference type="Proteomes" id="UP000002183"/>
    </source>
</evidence>
<dbReference type="EMBL" id="FJ174691">
    <property type="protein sequence ID" value="ACI12418.1"/>
    <property type="molecule type" value="Genomic_DNA"/>
</dbReference>
<proteinExistence type="predicted"/>
<keyword evidence="3" id="KW-1185">Reference proteome</keyword>
<evidence type="ECO:0000313" key="2">
    <source>
        <dbReference type="EMBL" id="ACI12418.1"/>
    </source>
</evidence>
<accession>B5U4X2</accession>
<sequence length="437" mass="48695">MGSRTLSTYLQEDLDQIAALPDGEDVWVDLIGFEVPSFIDPRYDLILPGQVQRATRLQHHVPFAMRGPFRPNDLPDGVVWEGETNEEGYCVCRARRKDGLPCRSGAINRSEFCGTHGGQLHPADKKMTKLADGLLPDVVQARKLKRSDKVMMGIIPIEELGDDEIQGLFVYEDDGKKVKSRKLTEKIHQGMVREMMTRAQDYMQTSLPSMLKVVKDIAEDPLNEAGDRFKAAVWMAERSIGKTPDVIIHGKTDAPYEQIFTRLETTSRDDYRRAVDAPAVIEGEVVPDRDSGPDPDLRSHDDWADGPDHSHREDPSGDSGINLGGTRIVQSSDPVDEGEDGESPALKRARDIEERKKQLAAVRARREEMQKAKNRRYAARANGLTTTSDLPWLIEWKSTGVRGNFHAKLWPPDAVTPEIADRIATADALDTAPAVDA</sequence>
<feature type="region of interest" description="Disordered" evidence="1">
    <location>
        <begin position="278"/>
        <end position="353"/>
    </location>
</feature>
<name>B5U4X2_9CAUD</name>
<dbReference type="Proteomes" id="UP000002183">
    <property type="component" value="Segment"/>
</dbReference>
<feature type="compositionally biased region" description="Basic and acidic residues" evidence="1">
    <location>
        <begin position="286"/>
        <end position="315"/>
    </location>
</feature>
<dbReference type="GeneID" id="6940704"/>
<gene>
    <name evidence="2" type="primary">2</name>
    <name evidence="2" type="ORF">KONSTANTINE_2</name>
</gene>
<protein>
    <submittedName>
        <fullName evidence="2">Uncharacterized protein</fullName>
    </submittedName>
</protein>
<evidence type="ECO:0000256" key="1">
    <source>
        <dbReference type="SAM" id="MobiDB-lite"/>
    </source>
</evidence>